<dbReference type="PROSITE" id="PS50977">
    <property type="entry name" value="HTH_TETR_2"/>
    <property type="match status" value="1"/>
</dbReference>
<comment type="caution">
    <text evidence="6">The sequence shown here is derived from an EMBL/GenBank/DDBJ whole genome shotgun (WGS) entry which is preliminary data.</text>
</comment>
<dbReference type="Gene3D" id="1.10.10.60">
    <property type="entry name" value="Homeodomain-like"/>
    <property type="match status" value="1"/>
</dbReference>
<sequence>MGRRRTFDPDVVLDGAMHAFRRYGFERTSVQRLEQATGLSVGSLYHAYGDKAGLRRAALDHYLSGFVTARLDQITGPAATLDDLEAYLLALFSPPLNDGFGCLITNSAIEVAGEPAAERDLVVRALELMRARFTVLLDRELGAASAGPAATRLLLLTQGILVLARVGLLDDAAEAAVRDEFARLRAVRGRTGSSSRKGKTP</sequence>
<dbReference type="SUPFAM" id="SSF46689">
    <property type="entry name" value="Homeodomain-like"/>
    <property type="match status" value="1"/>
</dbReference>
<evidence type="ECO:0000256" key="2">
    <source>
        <dbReference type="ARBA" id="ARBA00023125"/>
    </source>
</evidence>
<dbReference type="PANTHER" id="PTHR47506:SF1">
    <property type="entry name" value="HTH-TYPE TRANSCRIPTIONAL REGULATOR YJDC"/>
    <property type="match status" value="1"/>
</dbReference>
<organism evidence="6 7">
    <name type="scientific">Microlunatus parietis</name>
    <dbReference type="NCBI Taxonomy" id="682979"/>
    <lineage>
        <taxon>Bacteria</taxon>
        <taxon>Bacillati</taxon>
        <taxon>Actinomycetota</taxon>
        <taxon>Actinomycetes</taxon>
        <taxon>Propionibacteriales</taxon>
        <taxon>Propionibacteriaceae</taxon>
        <taxon>Microlunatus</taxon>
    </lineage>
</organism>
<evidence type="ECO:0000256" key="3">
    <source>
        <dbReference type="ARBA" id="ARBA00023163"/>
    </source>
</evidence>
<keyword evidence="7" id="KW-1185">Reference proteome</keyword>
<reference evidence="6 7" key="1">
    <citation type="submission" date="2020-07" db="EMBL/GenBank/DDBJ databases">
        <title>Sequencing the genomes of 1000 actinobacteria strains.</title>
        <authorList>
            <person name="Klenk H.-P."/>
        </authorList>
    </citation>
    <scope>NUCLEOTIDE SEQUENCE [LARGE SCALE GENOMIC DNA]</scope>
    <source>
        <strain evidence="6 7">DSM 22083</strain>
    </source>
</reference>
<dbReference type="Pfam" id="PF00440">
    <property type="entry name" value="TetR_N"/>
    <property type="match status" value="1"/>
</dbReference>
<keyword evidence="2 4" id="KW-0238">DNA-binding</keyword>
<dbReference type="PANTHER" id="PTHR47506">
    <property type="entry name" value="TRANSCRIPTIONAL REGULATORY PROTEIN"/>
    <property type="match status" value="1"/>
</dbReference>
<evidence type="ECO:0000256" key="1">
    <source>
        <dbReference type="ARBA" id="ARBA00023015"/>
    </source>
</evidence>
<evidence type="ECO:0000256" key="4">
    <source>
        <dbReference type="PROSITE-ProRule" id="PRU00335"/>
    </source>
</evidence>
<evidence type="ECO:0000313" key="6">
    <source>
        <dbReference type="EMBL" id="NYE69943.1"/>
    </source>
</evidence>
<dbReference type="Proteomes" id="UP000569914">
    <property type="component" value="Unassembled WGS sequence"/>
</dbReference>
<feature type="domain" description="HTH tetR-type" evidence="5">
    <location>
        <begin position="6"/>
        <end position="66"/>
    </location>
</feature>
<evidence type="ECO:0000313" key="7">
    <source>
        <dbReference type="Proteomes" id="UP000569914"/>
    </source>
</evidence>
<name>A0A7Y9LAM6_9ACTN</name>
<dbReference type="EMBL" id="JACCBU010000001">
    <property type="protein sequence ID" value="NYE69943.1"/>
    <property type="molecule type" value="Genomic_DNA"/>
</dbReference>
<dbReference type="RefSeq" id="WP_179749054.1">
    <property type="nucleotide sequence ID" value="NZ_JACCBU010000001.1"/>
</dbReference>
<keyword evidence="1" id="KW-0805">Transcription regulation</keyword>
<dbReference type="AlphaFoldDB" id="A0A7Y9LAM6"/>
<dbReference type="InterPro" id="IPR001647">
    <property type="entry name" value="HTH_TetR"/>
</dbReference>
<feature type="DNA-binding region" description="H-T-H motif" evidence="4">
    <location>
        <begin position="29"/>
        <end position="48"/>
    </location>
</feature>
<dbReference type="SUPFAM" id="SSF48498">
    <property type="entry name" value="Tetracyclin repressor-like, C-terminal domain"/>
    <property type="match status" value="1"/>
</dbReference>
<evidence type="ECO:0000259" key="5">
    <source>
        <dbReference type="PROSITE" id="PS50977"/>
    </source>
</evidence>
<dbReference type="GO" id="GO:0003677">
    <property type="term" value="F:DNA binding"/>
    <property type="evidence" value="ECO:0007669"/>
    <property type="project" value="UniProtKB-UniRule"/>
</dbReference>
<protein>
    <submittedName>
        <fullName evidence="6">AcrR family transcriptional regulator</fullName>
    </submittedName>
</protein>
<dbReference type="Gene3D" id="1.10.357.10">
    <property type="entry name" value="Tetracycline Repressor, domain 2"/>
    <property type="match status" value="1"/>
</dbReference>
<gene>
    <name evidence="6" type="ORF">BKA15_001272</name>
</gene>
<proteinExistence type="predicted"/>
<dbReference type="InterPro" id="IPR036271">
    <property type="entry name" value="Tet_transcr_reg_TetR-rel_C_sf"/>
</dbReference>
<dbReference type="InterPro" id="IPR009057">
    <property type="entry name" value="Homeodomain-like_sf"/>
</dbReference>
<keyword evidence="3" id="KW-0804">Transcription</keyword>
<accession>A0A7Y9LAM6</accession>